<keyword evidence="6 9" id="KW-0812">Transmembrane</keyword>
<evidence type="ECO:0000256" key="3">
    <source>
        <dbReference type="ARBA" id="ARBA00022448"/>
    </source>
</evidence>
<proteinExistence type="inferred from homology"/>
<gene>
    <name evidence="10" type="ORF">VSU01S_36600</name>
</gene>
<comment type="similarity">
    <text evidence="2">Belongs to the binding-protein-dependent transport system permease family. AraH/RbsC subfamily.</text>
</comment>
<dbReference type="GO" id="GO:0005886">
    <property type="term" value="C:plasma membrane"/>
    <property type="evidence" value="ECO:0007669"/>
    <property type="project" value="UniProtKB-SubCell"/>
</dbReference>
<evidence type="ECO:0000256" key="6">
    <source>
        <dbReference type="ARBA" id="ARBA00022692"/>
    </source>
</evidence>
<dbReference type="RefSeq" id="WP_119010317.1">
    <property type="nucleotide sequence ID" value="NZ_BJXK01000023.1"/>
</dbReference>
<keyword evidence="4" id="KW-1003">Cell membrane</keyword>
<evidence type="ECO:0000256" key="4">
    <source>
        <dbReference type="ARBA" id="ARBA00022475"/>
    </source>
</evidence>
<feature type="transmembrane region" description="Helical" evidence="9">
    <location>
        <begin position="229"/>
        <end position="246"/>
    </location>
</feature>
<dbReference type="CDD" id="cd06579">
    <property type="entry name" value="TM_PBP1_transp_AraH_like"/>
    <property type="match status" value="1"/>
</dbReference>
<dbReference type="Pfam" id="PF02653">
    <property type="entry name" value="BPD_transp_2"/>
    <property type="match status" value="1"/>
</dbReference>
<feature type="transmembrane region" description="Helical" evidence="9">
    <location>
        <begin position="136"/>
        <end position="156"/>
    </location>
</feature>
<comment type="caution">
    <text evidence="10">The sequence shown here is derived from an EMBL/GenBank/DDBJ whole genome shotgun (WGS) entry which is preliminary data.</text>
</comment>
<feature type="transmembrane region" description="Helical" evidence="9">
    <location>
        <begin position="176"/>
        <end position="198"/>
    </location>
</feature>
<protein>
    <submittedName>
        <fullName evidence="10">Sugar transport system permease</fullName>
    </submittedName>
</protein>
<evidence type="ECO:0000256" key="9">
    <source>
        <dbReference type="SAM" id="Phobius"/>
    </source>
</evidence>
<evidence type="ECO:0000313" key="10">
    <source>
        <dbReference type="EMBL" id="GEM81415.1"/>
    </source>
</evidence>
<keyword evidence="7 9" id="KW-1133">Transmembrane helix</keyword>
<dbReference type="PANTHER" id="PTHR32196">
    <property type="entry name" value="ABC TRANSPORTER PERMEASE PROTEIN YPHD-RELATED-RELATED"/>
    <property type="match status" value="1"/>
</dbReference>
<feature type="transmembrane region" description="Helical" evidence="9">
    <location>
        <begin position="29"/>
        <end position="50"/>
    </location>
</feature>
<evidence type="ECO:0000256" key="1">
    <source>
        <dbReference type="ARBA" id="ARBA00004429"/>
    </source>
</evidence>
<feature type="transmembrane region" description="Helical" evidence="9">
    <location>
        <begin position="71"/>
        <end position="104"/>
    </location>
</feature>
<dbReference type="InterPro" id="IPR001851">
    <property type="entry name" value="ABC_transp_permease"/>
</dbReference>
<organism evidence="10 11">
    <name type="scientific">Vibrio superstes NBRC 103154</name>
    <dbReference type="NCBI Taxonomy" id="1219062"/>
    <lineage>
        <taxon>Bacteria</taxon>
        <taxon>Pseudomonadati</taxon>
        <taxon>Pseudomonadota</taxon>
        <taxon>Gammaproteobacteria</taxon>
        <taxon>Vibrionales</taxon>
        <taxon>Vibrionaceae</taxon>
        <taxon>Vibrio</taxon>
    </lineage>
</organism>
<feature type="transmembrane region" description="Helical" evidence="9">
    <location>
        <begin position="283"/>
        <end position="302"/>
    </location>
</feature>
<dbReference type="PANTHER" id="PTHR32196:SF21">
    <property type="entry name" value="ABC TRANSPORTER PERMEASE PROTEIN YPHD-RELATED"/>
    <property type="match status" value="1"/>
</dbReference>
<reference evidence="10 11" key="1">
    <citation type="submission" date="2019-07" db="EMBL/GenBank/DDBJ databases">
        <title>Whole genome shotgun sequence of Vibrio superstes NBRC 103154.</title>
        <authorList>
            <person name="Hosoyama A."/>
            <person name="Uohara A."/>
            <person name="Ohji S."/>
            <person name="Ichikawa N."/>
        </authorList>
    </citation>
    <scope>NUCLEOTIDE SEQUENCE [LARGE SCALE GENOMIC DNA]</scope>
    <source>
        <strain evidence="10 11">NBRC 103154</strain>
    </source>
</reference>
<keyword evidence="5" id="KW-0997">Cell inner membrane</keyword>
<feature type="transmembrane region" description="Helical" evidence="9">
    <location>
        <begin position="252"/>
        <end position="271"/>
    </location>
</feature>
<dbReference type="AlphaFoldDB" id="A0A511QVL7"/>
<evidence type="ECO:0000313" key="11">
    <source>
        <dbReference type="Proteomes" id="UP000321113"/>
    </source>
</evidence>
<keyword evidence="8 9" id="KW-0472">Membrane</keyword>
<evidence type="ECO:0000256" key="2">
    <source>
        <dbReference type="ARBA" id="ARBA00007942"/>
    </source>
</evidence>
<name>A0A511QVL7_9VIBR</name>
<evidence type="ECO:0000256" key="7">
    <source>
        <dbReference type="ARBA" id="ARBA00022989"/>
    </source>
</evidence>
<accession>A0A511QVL7</accession>
<comment type="subcellular location">
    <subcellularLocation>
        <location evidence="1">Cell inner membrane</location>
        <topology evidence="1">Multi-pass membrane protein</topology>
    </subcellularLocation>
</comment>
<dbReference type="Proteomes" id="UP000321113">
    <property type="component" value="Unassembled WGS sequence"/>
</dbReference>
<dbReference type="GO" id="GO:0022857">
    <property type="term" value="F:transmembrane transporter activity"/>
    <property type="evidence" value="ECO:0007669"/>
    <property type="project" value="InterPro"/>
</dbReference>
<dbReference type="EMBL" id="BJXK01000023">
    <property type="protein sequence ID" value="GEM81415.1"/>
    <property type="molecule type" value="Genomic_DNA"/>
</dbReference>
<evidence type="ECO:0000256" key="5">
    <source>
        <dbReference type="ARBA" id="ARBA00022519"/>
    </source>
</evidence>
<keyword evidence="3" id="KW-0813">Transport</keyword>
<evidence type="ECO:0000256" key="8">
    <source>
        <dbReference type="ARBA" id="ARBA00023136"/>
    </source>
</evidence>
<keyword evidence="10" id="KW-0762">Sugar transport</keyword>
<dbReference type="OrthoDB" id="8843934at2"/>
<sequence>METIQKTENVSATKDSSTSVFSADKLIKFISNNSTLLVFIIMLISAAFLSDRFYTESNITNVLRQSVPLGLAALGMLYVIITGGIDLSVGSIMALVSVVVAVLIPEFGLFPALVGGAVCATLFGLLAGVLVTSFNIAPFIATLAMMTIARGAALIVAKGQPIFIDDPALIDFGTGYFLGLPLPVYVFLGFALLAHFIYKHTVFGRLVISIGSNETATRFAGIRVNHYKMAVYAISGFACGLAGILASSRTGVGSPVLSIGFELDVIAAVVVGGASLSGGKGTVVNTIIGVLIMSMISNLMNLMNISGYNQQVVKGVIIIAAVMLESFKSRAKV</sequence>
<feature type="transmembrane region" description="Helical" evidence="9">
    <location>
        <begin position="110"/>
        <end position="131"/>
    </location>
</feature>
<keyword evidence="11" id="KW-1185">Reference proteome</keyword>